<evidence type="ECO:0000256" key="1">
    <source>
        <dbReference type="SAM" id="MobiDB-lite"/>
    </source>
</evidence>
<dbReference type="EMBL" id="JAKRVY010000003">
    <property type="protein sequence ID" value="MCL9813509.1"/>
    <property type="molecule type" value="Genomic_DNA"/>
</dbReference>
<dbReference type="Proteomes" id="UP001202674">
    <property type="component" value="Unassembled WGS sequence"/>
</dbReference>
<gene>
    <name evidence="2" type="ORF">AArcSt11_07565</name>
</gene>
<evidence type="ECO:0000313" key="3">
    <source>
        <dbReference type="Proteomes" id="UP001202674"/>
    </source>
</evidence>
<dbReference type="RefSeq" id="WP_250595983.1">
    <property type="nucleotide sequence ID" value="NZ_JAKRVY010000003.1"/>
</dbReference>
<dbReference type="InterPro" id="IPR046243">
    <property type="entry name" value="DUF6276"/>
</dbReference>
<proteinExistence type="predicted"/>
<dbReference type="AlphaFoldDB" id="A0AAE3K749"/>
<feature type="region of interest" description="Disordered" evidence="1">
    <location>
        <begin position="40"/>
        <end position="61"/>
    </location>
</feature>
<organism evidence="2 3">
    <name type="scientific">Natranaeroarchaeum aerophilus</name>
    <dbReference type="NCBI Taxonomy" id="2917711"/>
    <lineage>
        <taxon>Archaea</taxon>
        <taxon>Methanobacteriati</taxon>
        <taxon>Methanobacteriota</taxon>
        <taxon>Stenosarchaea group</taxon>
        <taxon>Halobacteria</taxon>
        <taxon>Halobacteriales</taxon>
        <taxon>Natronoarchaeaceae</taxon>
        <taxon>Natranaeroarchaeum</taxon>
    </lineage>
</organism>
<reference evidence="2 3" key="1">
    <citation type="journal article" date="2022" name="Syst. Appl. Microbiol.">
        <title>Natronocalculus amylovorans gen. nov., sp. nov., and Natranaeroarchaeum aerophilus sp. nov., dominant culturable amylolytic natronoarchaea from hypersaline soda lakes in southwestern Siberia.</title>
        <authorList>
            <person name="Sorokin D.Y."/>
            <person name="Elcheninov A.G."/>
            <person name="Khizhniak T.V."/>
            <person name="Koenen M."/>
            <person name="Bale N.J."/>
            <person name="Damste J.S.S."/>
            <person name="Kublanov I.V."/>
        </authorList>
    </citation>
    <scope>NUCLEOTIDE SEQUENCE [LARGE SCALE GENOMIC DNA]</scope>
    <source>
        <strain evidence="2 3">AArc-St1-1</strain>
    </source>
</reference>
<name>A0AAE3K749_9EURY</name>
<comment type="caution">
    <text evidence="2">The sequence shown here is derived from an EMBL/GenBank/DDBJ whole genome shotgun (WGS) entry which is preliminary data.</text>
</comment>
<dbReference type="Pfam" id="PF19792">
    <property type="entry name" value="DUF6276"/>
    <property type="match status" value="1"/>
</dbReference>
<sequence length="131" mass="13821">MACPACGDDATVAAVPERLREYVPGNADRVAICSSCLSMSPTDESPADSATVSALSDPMPADSEATVGVVVLVNLLESLAHNRAAIESLVGWLETRGVDVFLVLDRLAADPELEPDADLERRLPQVEQFVG</sequence>
<evidence type="ECO:0000313" key="2">
    <source>
        <dbReference type="EMBL" id="MCL9813509.1"/>
    </source>
</evidence>
<accession>A0AAE3K749</accession>
<keyword evidence="3" id="KW-1185">Reference proteome</keyword>
<protein>
    <submittedName>
        <fullName evidence="2">DUF6276 family protein</fullName>
    </submittedName>
</protein>
<feature type="compositionally biased region" description="Polar residues" evidence="1">
    <location>
        <begin position="40"/>
        <end position="54"/>
    </location>
</feature>